<comment type="caution">
    <text evidence="2">The sequence shown here is derived from an EMBL/GenBank/DDBJ whole genome shotgun (WGS) entry which is preliminary data.</text>
</comment>
<keyword evidence="1" id="KW-0472">Membrane</keyword>
<name>A0A8T3AZY2_DENNO</name>
<gene>
    <name evidence="2" type="ORF">KFK09_016605</name>
</gene>
<protein>
    <submittedName>
        <fullName evidence="2">Uncharacterized protein</fullName>
    </submittedName>
</protein>
<keyword evidence="3" id="KW-1185">Reference proteome</keyword>
<organism evidence="2 3">
    <name type="scientific">Dendrobium nobile</name>
    <name type="common">Orchid</name>
    <dbReference type="NCBI Taxonomy" id="94219"/>
    <lineage>
        <taxon>Eukaryota</taxon>
        <taxon>Viridiplantae</taxon>
        <taxon>Streptophyta</taxon>
        <taxon>Embryophyta</taxon>
        <taxon>Tracheophyta</taxon>
        <taxon>Spermatophyta</taxon>
        <taxon>Magnoliopsida</taxon>
        <taxon>Liliopsida</taxon>
        <taxon>Asparagales</taxon>
        <taxon>Orchidaceae</taxon>
        <taxon>Epidendroideae</taxon>
        <taxon>Malaxideae</taxon>
        <taxon>Dendrobiinae</taxon>
        <taxon>Dendrobium</taxon>
    </lineage>
</organism>
<accession>A0A8T3AZY2</accession>
<feature type="transmembrane region" description="Helical" evidence="1">
    <location>
        <begin position="77"/>
        <end position="98"/>
    </location>
</feature>
<evidence type="ECO:0000256" key="1">
    <source>
        <dbReference type="SAM" id="Phobius"/>
    </source>
</evidence>
<evidence type="ECO:0000313" key="3">
    <source>
        <dbReference type="Proteomes" id="UP000829196"/>
    </source>
</evidence>
<dbReference type="EMBL" id="JAGYWB010000012">
    <property type="protein sequence ID" value="KAI0501660.1"/>
    <property type="molecule type" value="Genomic_DNA"/>
</dbReference>
<evidence type="ECO:0000313" key="2">
    <source>
        <dbReference type="EMBL" id="KAI0501660.1"/>
    </source>
</evidence>
<keyword evidence="1" id="KW-0812">Transmembrane</keyword>
<keyword evidence="1" id="KW-1133">Transmembrane helix</keyword>
<dbReference type="AlphaFoldDB" id="A0A8T3AZY2"/>
<reference evidence="2" key="1">
    <citation type="journal article" date="2022" name="Front. Genet.">
        <title>Chromosome-Scale Assembly of the Dendrobium nobile Genome Provides Insights Into the Molecular Mechanism of the Biosynthesis of the Medicinal Active Ingredient of Dendrobium.</title>
        <authorList>
            <person name="Xu Q."/>
            <person name="Niu S.-C."/>
            <person name="Li K.-L."/>
            <person name="Zheng P.-J."/>
            <person name="Zhang X.-J."/>
            <person name="Jia Y."/>
            <person name="Liu Y."/>
            <person name="Niu Y.-X."/>
            <person name="Yu L.-H."/>
            <person name="Chen D.-F."/>
            <person name="Zhang G.-Q."/>
        </authorList>
    </citation>
    <scope>NUCLEOTIDE SEQUENCE</scope>
    <source>
        <tissue evidence="2">Leaf</tissue>
    </source>
</reference>
<proteinExistence type="predicted"/>
<sequence length="99" mass="10860">MAYPKVDHGFVFNSQGDIDVVYSSFFDVGFGFDDTVEGYLNRILPHLVDILDEQLPADEWIINGRPPSSPDSTSSSAASPLGITFLIVASLRMLAILLR</sequence>
<dbReference type="Proteomes" id="UP000829196">
    <property type="component" value="Unassembled WGS sequence"/>
</dbReference>